<dbReference type="InterPro" id="IPR036770">
    <property type="entry name" value="Ankyrin_rpt-contain_sf"/>
</dbReference>
<proteinExistence type="predicted"/>
<keyword evidence="2" id="KW-1185">Reference proteome</keyword>
<dbReference type="EMBL" id="KC977571">
    <property type="protein sequence ID" value="AGO84783.1"/>
    <property type="molecule type" value="Genomic_DNA"/>
</dbReference>
<protein>
    <submittedName>
        <fullName evidence="1">Ankyrin repeat domain containing protein</fullName>
    </submittedName>
</protein>
<dbReference type="RefSeq" id="YP_008437856.1">
    <property type="nucleotide sequence ID" value="NC_022098.1"/>
</dbReference>
<dbReference type="GeneID" id="16606570"/>
<evidence type="ECO:0000313" key="1">
    <source>
        <dbReference type="EMBL" id="AGO84783.1"/>
    </source>
</evidence>
<dbReference type="KEGG" id="vg:16606570"/>
<gene>
    <name evidence="1" type="ORF">psal_cds_780</name>
</gene>
<sequence>MQTLPTEIVDLVLDFVGPLPHARAVCRQWSAIIDAHRARHPKRRLSTNMYMDLLGEHDARSVIEWTRDNGCRLYASACAGAARRGHLALLQWLRASGCPWHLLTYPWAVICGHADIVAWLANTDCPMAPRQWWHAAILGGRRDVIAWLDARYPWPTGSCCDAARAGHVDILQMAKSSGVDCSTFSGCSGIAAKKGNIRVLESLRDHGGIIFSQVLDAAAWSGRLDVVQWVVAQGKGLCVTTMVYAAGGGHRHIIEWLRDQGKPWYGATTGYAAKYGHFDLLKWLYAQGCELSTTTFLEAVRGAPMPILEWLRDHQCPLCIKRCKKNARTDDVRVWLDTCGHLDRKHTGLWSRTIRDGDDDDDDSLNMP</sequence>
<dbReference type="PANTHER" id="PTHR46586:SF3">
    <property type="entry name" value="ANKYRIN REPEAT-CONTAINING PROTEIN"/>
    <property type="match status" value="1"/>
</dbReference>
<dbReference type="SUPFAM" id="SSF48403">
    <property type="entry name" value="Ankyrin repeat"/>
    <property type="match status" value="1"/>
</dbReference>
<dbReference type="Proteomes" id="UP000204584">
    <property type="component" value="Segment"/>
</dbReference>
<dbReference type="Gene3D" id="1.25.40.20">
    <property type="entry name" value="Ankyrin repeat-containing domain"/>
    <property type="match status" value="1"/>
</dbReference>
<dbReference type="InterPro" id="IPR052050">
    <property type="entry name" value="SecEffector_AnkRepeat"/>
</dbReference>
<reference evidence="1 2" key="1">
    <citation type="journal article" date="2013" name="Science">
        <title>Pandoraviruses: amoeba viruses with genomes up to 2.5 Mb reaching that of parasitic eukaryotes.</title>
        <authorList>
            <person name="Philippe N."/>
            <person name="Legendre M."/>
            <person name="Doutre G."/>
            <person name="Coute Y."/>
            <person name="Poirot O."/>
            <person name="Lescot M."/>
            <person name="Arslan D."/>
            <person name="Seltzer V."/>
            <person name="Bertaux L."/>
            <person name="Bruley C."/>
            <person name="Garin J."/>
            <person name="Claverie J.M."/>
            <person name="Abergel C."/>
        </authorList>
    </citation>
    <scope>NUCLEOTIDE SEQUENCE [LARGE SCALE GENOMIC DNA]</scope>
</reference>
<evidence type="ECO:0000313" key="2">
    <source>
        <dbReference type="Proteomes" id="UP000204584"/>
    </source>
</evidence>
<organism evidence="1 2">
    <name type="scientific">Pandoravirus salinus</name>
    <dbReference type="NCBI Taxonomy" id="1349410"/>
    <lineage>
        <taxon>Viruses</taxon>
        <taxon>Pandoravirus</taxon>
    </lineage>
</organism>
<name>S4VWN1_9VIRU</name>
<accession>S4VWN1</accession>
<dbReference type="PANTHER" id="PTHR46586">
    <property type="entry name" value="ANKYRIN REPEAT-CONTAINING PROTEIN"/>
    <property type="match status" value="1"/>
</dbReference>